<dbReference type="Proteomes" id="UP001152321">
    <property type="component" value="Unassembled WGS sequence"/>
</dbReference>
<evidence type="ECO:0008006" key="4">
    <source>
        <dbReference type="Google" id="ProtNLM"/>
    </source>
</evidence>
<protein>
    <recommendedName>
        <fullName evidence="4">Outer membrane protein beta-barrel domain-containing protein</fullName>
    </recommendedName>
</protein>
<evidence type="ECO:0000313" key="3">
    <source>
        <dbReference type="Proteomes" id="UP001152321"/>
    </source>
</evidence>
<keyword evidence="3" id="KW-1185">Reference proteome</keyword>
<dbReference type="EMBL" id="JANRMI010000004">
    <property type="protein sequence ID" value="MDG0817666.1"/>
    <property type="molecule type" value="Genomic_DNA"/>
</dbReference>
<organism evidence="2 3">
    <name type="scientific">Bdellovibrio svalbardensis</name>
    <dbReference type="NCBI Taxonomy" id="2972972"/>
    <lineage>
        <taxon>Bacteria</taxon>
        <taxon>Pseudomonadati</taxon>
        <taxon>Bdellovibrionota</taxon>
        <taxon>Bdellovibrionia</taxon>
        <taxon>Bdellovibrionales</taxon>
        <taxon>Pseudobdellovibrionaceae</taxon>
        <taxon>Bdellovibrio</taxon>
    </lineage>
</organism>
<dbReference type="RefSeq" id="WP_277579138.1">
    <property type="nucleotide sequence ID" value="NZ_JANRMI010000004.1"/>
</dbReference>
<gene>
    <name evidence="2" type="ORF">NWE73_14895</name>
</gene>
<feature type="chain" id="PRO_5045801011" description="Outer membrane protein beta-barrel domain-containing protein" evidence="1">
    <location>
        <begin position="26"/>
        <end position="280"/>
    </location>
</feature>
<sequence length="280" mass="30716">MKKARSLLALIGLFIFCIMPQSAVADEVYPGEEMFLFQLGYFLPSFDTKLRVDNANGTIGDEVNLEDDLGFKHETTTIMGNATWRMSPRNRLSLGYFGFHRGSDHVLNKDITIGDNTYAAGATVSSAIDFTVIPISYSFSFIKTDEWEFAGTFGLQWSTITFDANGSATVGGAGGAAHARADAVAPLPLIGLDLTYYIFPEWSVGGNIGVFSYKVAASNMDFQGNIATANVNTDWWFSNYVGAGLAVNWFSFDVDVEGAKWKGSFNYQYLGPQIYLTGRF</sequence>
<feature type="signal peptide" evidence="1">
    <location>
        <begin position="1"/>
        <end position="25"/>
    </location>
</feature>
<keyword evidence="1" id="KW-0732">Signal</keyword>
<reference evidence="2" key="1">
    <citation type="submission" date="2022-08" db="EMBL/GenBank/DDBJ databases">
        <title>Novel Bdellovibrio Species Isolated from Svalbard: Designation Bdellovibrio svalbardensis.</title>
        <authorList>
            <person name="Mitchell R.J."/>
            <person name="Choi S.Y."/>
        </authorList>
    </citation>
    <scope>NUCLEOTIDE SEQUENCE</scope>
    <source>
        <strain evidence="2">PAP01</strain>
    </source>
</reference>
<name>A0ABT6DPA6_9BACT</name>
<evidence type="ECO:0000313" key="2">
    <source>
        <dbReference type="EMBL" id="MDG0817666.1"/>
    </source>
</evidence>
<proteinExistence type="predicted"/>
<accession>A0ABT6DPA6</accession>
<evidence type="ECO:0000256" key="1">
    <source>
        <dbReference type="SAM" id="SignalP"/>
    </source>
</evidence>
<comment type="caution">
    <text evidence="2">The sequence shown here is derived from an EMBL/GenBank/DDBJ whole genome shotgun (WGS) entry which is preliminary data.</text>
</comment>